<dbReference type="GO" id="GO:0046872">
    <property type="term" value="F:metal ion binding"/>
    <property type="evidence" value="ECO:0007669"/>
    <property type="project" value="UniProtKB-UniRule"/>
</dbReference>
<sequence>MQASLEALCSCPGPSGREDAVASQAMELLRPLMDEVKKDRFGNVIGIRRCGTENAKRVVLDAHLDEVGLVITGAKDGFLRFRPVGGVDPRMLPNREVIILSQPPQFGLVAVLPPHVQKAGDSNRSTPLSGLYIDAGLTQKEGEALVGTFVVPREPFRALLGRRVSSKALDDRAGFVTLLRAAELLRDTPLDVDLYLMGSSREETNGGGAVVGAFSLAPHCFIAVDVTHARTPDSPKEETFPAGGGTVIGIGPNMTRWMTDRLITKAEARGIPWSPEVMTGHSGTNAWRVQVAREGIATAVVSLPLKYMHSPVETLDLDDLEHSAALLAAFVQDLAREGGEFLAD</sequence>
<keyword evidence="10" id="KW-1185">Reference proteome</keyword>
<evidence type="ECO:0000256" key="6">
    <source>
        <dbReference type="PIRNR" id="PIRNR001123"/>
    </source>
</evidence>
<dbReference type="OrthoDB" id="9772053at2"/>
<evidence type="ECO:0000256" key="1">
    <source>
        <dbReference type="ARBA" id="ARBA00006272"/>
    </source>
</evidence>
<dbReference type="InterPro" id="IPR008007">
    <property type="entry name" value="Peptidase_M42"/>
</dbReference>
<comment type="similarity">
    <text evidence="1 6">Belongs to the peptidase M42 family.</text>
</comment>
<proteinExistence type="inferred from homology"/>
<dbReference type="GO" id="GO:0006508">
    <property type="term" value="P:proteolysis"/>
    <property type="evidence" value="ECO:0007669"/>
    <property type="project" value="UniProtKB-KW"/>
</dbReference>
<comment type="cofactor">
    <cofactor evidence="8">
        <name>a divalent metal cation</name>
        <dbReference type="ChEBI" id="CHEBI:60240"/>
    </cofactor>
    <text evidence="8">Binds 2 divalent metal cations per subunit.</text>
</comment>
<dbReference type="EMBL" id="QQRQ01000001">
    <property type="protein sequence ID" value="RFT07862.1"/>
    <property type="molecule type" value="Genomic_DNA"/>
</dbReference>
<evidence type="ECO:0000313" key="10">
    <source>
        <dbReference type="Proteomes" id="UP000260649"/>
    </source>
</evidence>
<feature type="binding site" evidence="8">
    <location>
        <position position="170"/>
    </location>
    <ligand>
        <name>Zn(2+)</name>
        <dbReference type="ChEBI" id="CHEBI:29105"/>
        <label>1</label>
    </ligand>
</feature>
<comment type="caution">
    <text evidence="9">The sequence shown here is derived from an EMBL/GenBank/DDBJ whole genome shotgun (WGS) entry which is preliminary data.</text>
</comment>
<evidence type="ECO:0000313" key="9">
    <source>
        <dbReference type="EMBL" id="RFT07862.1"/>
    </source>
</evidence>
<evidence type="ECO:0000256" key="2">
    <source>
        <dbReference type="ARBA" id="ARBA00022438"/>
    </source>
</evidence>
<dbReference type="Proteomes" id="UP000260649">
    <property type="component" value="Unassembled WGS sequence"/>
</dbReference>
<feature type="active site" description="Proton acceptor" evidence="7">
    <location>
        <position position="202"/>
    </location>
</feature>
<dbReference type="AlphaFoldDB" id="A0A3E2B746"/>
<dbReference type="Pfam" id="PF05343">
    <property type="entry name" value="Peptidase_M42"/>
    <property type="match status" value="1"/>
</dbReference>
<gene>
    <name evidence="9" type="ORF">DV520_01060</name>
</gene>
<dbReference type="PIRSF" id="PIRSF001123">
    <property type="entry name" value="PepA_GA"/>
    <property type="match status" value="1"/>
</dbReference>
<feature type="binding site" evidence="8">
    <location>
        <position position="225"/>
    </location>
    <ligand>
        <name>Zn(2+)</name>
        <dbReference type="ChEBI" id="CHEBI:29105"/>
        <label>1</label>
    </ligand>
</feature>
<feature type="binding site" evidence="8">
    <location>
        <position position="170"/>
    </location>
    <ligand>
        <name>Zn(2+)</name>
        <dbReference type="ChEBI" id="CHEBI:29105"/>
        <label>2</label>
    </ligand>
</feature>
<dbReference type="PANTHER" id="PTHR32481">
    <property type="entry name" value="AMINOPEPTIDASE"/>
    <property type="match status" value="1"/>
</dbReference>
<keyword evidence="2" id="KW-0031">Aminopeptidase</keyword>
<dbReference type="Gene3D" id="2.40.30.40">
    <property type="entry name" value="Peptidase M42, domain 2"/>
    <property type="match status" value="1"/>
</dbReference>
<organism evidence="9 10">
    <name type="scientific">Evtepia gabavorous</name>
    <dbReference type="NCBI Taxonomy" id="2211183"/>
    <lineage>
        <taxon>Bacteria</taxon>
        <taxon>Bacillati</taxon>
        <taxon>Bacillota</taxon>
        <taxon>Clostridia</taxon>
        <taxon>Eubacteriales</taxon>
        <taxon>Evtepia</taxon>
    </lineage>
</organism>
<accession>A0A3E2B746</accession>
<dbReference type="SUPFAM" id="SSF101821">
    <property type="entry name" value="Aminopeptidase/glucanase lid domain"/>
    <property type="match status" value="1"/>
</dbReference>
<evidence type="ECO:0000256" key="8">
    <source>
        <dbReference type="PIRSR" id="PIRSR001123-2"/>
    </source>
</evidence>
<keyword evidence="3" id="KW-0645">Protease</keyword>
<reference evidence="9 10" key="1">
    <citation type="submission" date="2018-07" db="EMBL/GenBank/DDBJ databases">
        <title>GABA Modulating Bacteria of the Human Gut Microbiota.</title>
        <authorList>
            <person name="Strandwitz P."/>
            <person name="Kim K.H."/>
            <person name="Terekhova D."/>
            <person name="Liu J.K."/>
            <person name="Sharma A."/>
            <person name="Levering J."/>
            <person name="Mcdonald D."/>
            <person name="Dietrich D."/>
            <person name="Ramadhar T.R."/>
            <person name="Lekbua A."/>
            <person name="Mroue N."/>
            <person name="Liston C."/>
            <person name="Stewart E.J."/>
            <person name="Dubin M.J."/>
            <person name="Zengler K."/>
            <person name="Knight R."/>
            <person name="Gilbert J.A."/>
            <person name="Clardy J."/>
            <person name="Lewis K."/>
        </authorList>
    </citation>
    <scope>NUCLEOTIDE SEQUENCE [LARGE SCALE GENOMIC DNA]</scope>
    <source>
        <strain evidence="9 10">KLE1738</strain>
    </source>
</reference>
<protein>
    <submittedName>
        <fullName evidence="9">M42 family peptidase</fullName>
    </submittedName>
</protein>
<name>A0A3E2B746_9FIRM</name>
<dbReference type="InterPro" id="IPR051464">
    <property type="entry name" value="Peptidase_M42_aminopept"/>
</dbReference>
<feature type="binding site" evidence="8">
    <location>
        <position position="309"/>
    </location>
    <ligand>
        <name>Zn(2+)</name>
        <dbReference type="ChEBI" id="CHEBI:29105"/>
        <label>2</label>
    </ligand>
</feature>
<dbReference type="Gene3D" id="3.40.630.10">
    <property type="entry name" value="Zn peptidases"/>
    <property type="match status" value="1"/>
</dbReference>
<dbReference type="SUPFAM" id="SSF53187">
    <property type="entry name" value="Zn-dependent exopeptidases"/>
    <property type="match status" value="1"/>
</dbReference>
<feature type="binding site" evidence="8">
    <location>
        <position position="63"/>
    </location>
    <ligand>
        <name>Zn(2+)</name>
        <dbReference type="ChEBI" id="CHEBI:29105"/>
        <label>1</label>
    </ligand>
</feature>
<evidence type="ECO:0000256" key="4">
    <source>
        <dbReference type="ARBA" id="ARBA00022723"/>
    </source>
</evidence>
<keyword evidence="5" id="KW-0378">Hydrolase</keyword>
<keyword evidence="4 8" id="KW-0479">Metal-binding</keyword>
<evidence type="ECO:0000256" key="7">
    <source>
        <dbReference type="PIRSR" id="PIRSR001123-1"/>
    </source>
</evidence>
<evidence type="ECO:0000256" key="5">
    <source>
        <dbReference type="ARBA" id="ARBA00022801"/>
    </source>
</evidence>
<feature type="binding site" evidence="8">
    <location>
        <position position="203"/>
    </location>
    <ligand>
        <name>Zn(2+)</name>
        <dbReference type="ChEBI" id="CHEBI:29105"/>
        <label>2</label>
    </ligand>
</feature>
<dbReference type="GO" id="GO:0004177">
    <property type="term" value="F:aminopeptidase activity"/>
    <property type="evidence" value="ECO:0007669"/>
    <property type="project" value="UniProtKB-UniRule"/>
</dbReference>
<evidence type="ECO:0000256" key="3">
    <source>
        <dbReference type="ARBA" id="ARBA00022670"/>
    </source>
</evidence>
<dbReference type="PANTHER" id="PTHR32481:SF0">
    <property type="entry name" value="AMINOPEPTIDASE YPDE-RELATED"/>
    <property type="match status" value="1"/>
</dbReference>
<dbReference type="InterPro" id="IPR023367">
    <property type="entry name" value="Peptidase_M42_dom2"/>
</dbReference>